<dbReference type="PANTHER" id="PTHR37804">
    <property type="entry name" value="CDAA REGULATORY PROTEIN CDAR"/>
    <property type="match status" value="1"/>
</dbReference>
<dbReference type="Gene3D" id="2.170.120.30">
    <property type="match status" value="1"/>
</dbReference>
<dbReference type="PANTHER" id="PTHR37804:SF1">
    <property type="entry name" value="CDAA REGULATORY PROTEIN CDAR"/>
    <property type="match status" value="1"/>
</dbReference>
<protein>
    <recommendedName>
        <fullName evidence="3">YbbR-like domain-containing protein</fullName>
    </recommendedName>
</protein>
<evidence type="ECO:0000313" key="1">
    <source>
        <dbReference type="EMBL" id="CAH1000392.1"/>
    </source>
</evidence>
<sequence length="309" mass="34220">MATTDRQMLLICMGLAFVFWLILNLSQEYEINKDVNITYTVGPERVVAGTPPQSVPVQLSGRGWDLIWESARGRSIDVSIDLADQRELLLSSNLLQQEISRQLSSGDLEVVSMGFESVQLLTTPREGKRVPVMPDVTASYVAGYFSPEQPTVRPDSVTVNGAADALQEIFSWPTEPLFLERLEQNTVATVALQPPPPGLTLNYSDVQVGLSVEAFIEQQLSVPIALEHAPAGDSVRVYPNHVTITLTIPESEFGKYSMTDFHVEADLLQMSTAGEDNTLPLTLTRVPEAIKSVTFFPRAVEYYVYRIDN</sequence>
<dbReference type="Proteomes" id="UP000837803">
    <property type="component" value="Unassembled WGS sequence"/>
</dbReference>
<dbReference type="EMBL" id="CAKLPZ010000001">
    <property type="protein sequence ID" value="CAH1000392.1"/>
    <property type="molecule type" value="Genomic_DNA"/>
</dbReference>
<dbReference type="InterPro" id="IPR053154">
    <property type="entry name" value="c-di-AMP_regulator"/>
</dbReference>
<keyword evidence="2" id="KW-1185">Reference proteome</keyword>
<dbReference type="RefSeq" id="WP_238750443.1">
    <property type="nucleotide sequence ID" value="NZ_CAKLPZ010000001.1"/>
</dbReference>
<evidence type="ECO:0008006" key="3">
    <source>
        <dbReference type="Google" id="ProtNLM"/>
    </source>
</evidence>
<gene>
    <name evidence="1" type="ORF">LEM8419_01545</name>
</gene>
<organism evidence="1 2">
    <name type="scientific">Neolewinella maritima</name>
    <dbReference type="NCBI Taxonomy" id="1383882"/>
    <lineage>
        <taxon>Bacteria</taxon>
        <taxon>Pseudomonadati</taxon>
        <taxon>Bacteroidota</taxon>
        <taxon>Saprospiria</taxon>
        <taxon>Saprospirales</taxon>
        <taxon>Lewinellaceae</taxon>
        <taxon>Neolewinella</taxon>
    </lineage>
</organism>
<proteinExistence type="predicted"/>
<dbReference type="Gene3D" id="2.170.120.40">
    <property type="entry name" value="YbbR-like domain"/>
    <property type="match status" value="1"/>
</dbReference>
<name>A0ABM9B0G1_9BACT</name>
<accession>A0ABM9B0G1</accession>
<evidence type="ECO:0000313" key="2">
    <source>
        <dbReference type="Proteomes" id="UP000837803"/>
    </source>
</evidence>
<reference evidence="1" key="1">
    <citation type="submission" date="2021-12" db="EMBL/GenBank/DDBJ databases">
        <authorList>
            <person name="Rodrigo-Torres L."/>
            <person name="Arahal R. D."/>
            <person name="Lucena T."/>
        </authorList>
    </citation>
    <scope>NUCLEOTIDE SEQUENCE</scope>
    <source>
        <strain evidence="1">CECT 8419</strain>
    </source>
</reference>
<comment type="caution">
    <text evidence="1">The sequence shown here is derived from an EMBL/GenBank/DDBJ whole genome shotgun (WGS) entry which is preliminary data.</text>
</comment>